<dbReference type="SUPFAM" id="SSF52309">
    <property type="entry name" value="N-(deoxy)ribosyltransferase-like"/>
    <property type="match status" value="1"/>
</dbReference>
<dbReference type="RefSeq" id="WP_105063944.1">
    <property type="nucleotide sequence ID" value="NZ_BSOU01000027.1"/>
</dbReference>
<feature type="transmembrane region" description="Helical" evidence="1">
    <location>
        <begin position="6"/>
        <end position="24"/>
    </location>
</feature>
<keyword evidence="1" id="KW-1133">Transmembrane helix</keyword>
<accession>A0A2S7X7Y1</accession>
<evidence type="ECO:0000313" key="3">
    <source>
        <dbReference type="EMBL" id="PQJ87473.1"/>
    </source>
</evidence>
<dbReference type="Proteomes" id="UP000239273">
    <property type="component" value="Unassembled WGS sequence"/>
</dbReference>
<dbReference type="Gene3D" id="3.40.50.450">
    <property type="match status" value="1"/>
</dbReference>
<proteinExistence type="predicted"/>
<gene>
    <name evidence="3" type="ORF">BTO23_15300</name>
    <name evidence="2" type="ORF">GCM10007855_40710</name>
</gene>
<name>A0A2S7X7Y1_9GAMM</name>
<comment type="caution">
    <text evidence="3">The sequence shown here is derived from an EMBL/GenBank/DDBJ whole genome shotgun (WGS) entry which is preliminary data.</text>
</comment>
<evidence type="ECO:0000313" key="5">
    <source>
        <dbReference type="Proteomes" id="UP001156660"/>
    </source>
</evidence>
<keyword evidence="5" id="KW-1185">Reference proteome</keyword>
<dbReference type="EMBL" id="MSCP01000002">
    <property type="protein sequence ID" value="PQJ87473.1"/>
    <property type="molecule type" value="Genomic_DNA"/>
</dbReference>
<reference evidence="3 4" key="2">
    <citation type="submission" date="2016-12" db="EMBL/GenBank/DDBJ databases">
        <title>Diversity of luminous bacteria.</title>
        <authorList>
            <person name="Yoshizawa S."/>
            <person name="Kogure K."/>
        </authorList>
    </citation>
    <scope>NUCLEOTIDE SEQUENCE [LARGE SCALE GENOMIC DNA]</scope>
    <source>
        <strain evidence="3 4">NBRC 105001</strain>
    </source>
</reference>
<sequence>MDISTIFQLMTPITILIVGVTYLYSQRISKVSKEYENYKNDEFRKSIEQQVYALQKELYINRERFNDVNHLVNEVKYSNENYFSNYNDKRKLGPNSFLNELGISSETNVDATKVFVLTPFNSEFDYQYDIIRATVSDFGFKCVRGDDSKLSSSILSHIVSEIANSKIIIANLSGRNPNVFYELGIAHALGKPVLLMSETLDGLPFDIQNQRILTFNSEKDLSINLKRWFAATIVKGA</sequence>
<keyword evidence="1" id="KW-0812">Transmembrane</keyword>
<organism evidence="3 4">
    <name type="scientific">Aliivibrio sifiae</name>
    <dbReference type="NCBI Taxonomy" id="566293"/>
    <lineage>
        <taxon>Bacteria</taxon>
        <taxon>Pseudomonadati</taxon>
        <taxon>Pseudomonadota</taxon>
        <taxon>Gammaproteobacteria</taxon>
        <taxon>Vibrionales</taxon>
        <taxon>Vibrionaceae</taxon>
        <taxon>Aliivibrio</taxon>
    </lineage>
</organism>
<evidence type="ECO:0000256" key="1">
    <source>
        <dbReference type="SAM" id="Phobius"/>
    </source>
</evidence>
<reference evidence="2" key="1">
    <citation type="journal article" date="2014" name="Int. J. Syst. Evol. Microbiol.">
        <title>Complete genome of a new Firmicutes species belonging to the dominant human colonic microbiota ('Ruminococcus bicirculans') reveals two chromosomes and a selective capacity to utilize plant glucans.</title>
        <authorList>
            <consortium name="NISC Comparative Sequencing Program"/>
            <person name="Wegmann U."/>
            <person name="Louis P."/>
            <person name="Goesmann A."/>
            <person name="Henrissat B."/>
            <person name="Duncan S.H."/>
            <person name="Flint H.J."/>
        </authorList>
    </citation>
    <scope>NUCLEOTIDE SEQUENCE</scope>
    <source>
        <strain evidence="2">NBRC 105001</strain>
    </source>
</reference>
<dbReference type="AlphaFoldDB" id="A0A2S7X7Y1"/>
<keyword evidence="1" id="KW-0472">Membrane</keyword>
<protein>
    <recommendedName>
        <fullName evidence="6">Nucleoside 2-deoxyribosyltransferase</fullName>
    </recommendedName>
</protein>
<reference evidence="5" key="3">
    <citation type="journal article" date="2019" name="Int. J. Syst. Evol. Microbiol.">
        <title>The Global Catalogue of Microorganisms (GCM) 10K type strain sequencing project: providing services to taxonomists for standard genome sequencing and annotation.</title>
        <authorList>
            <consortium name="The Broad Institute Genomics Platform"/>
            <consortium name="The Broad Institute Genome Sequencing Center for Infectious Disease"/>
            <person name="Wu L."/>
            <person name="Ma J."/>
        </authorList>
    </citation>
    <scope>NUCLEOTIDE SEQUENCE [LARGE SCALE GENOMIC DNA]</scope>
    <source>
        <strain evidence="5">NBRC 105001</strain>
    </source>
</reference>
<evidence type="ECO:0000313" key="4">
    <source>
        <dbReference type="Proteomes" id="UP000239273"/>
    </source>
</evidence>
<dbReference type="Proteomes" id="UP001156660">
    <property type="component" value="Unassembled WGS sequence"/>
</dbReference>
<dbReference type="EMBL" id="BSOU01000027">
    <property type="protein sequence ID" value="GLR77196.1"/>
    <property type="molecule type" value="Genomic_DNA"/>
</dbReference>
<reference evidence="2" key="4">
    <citation type="submission" date="2023-01" db="EMBL/GenBank/DDBJ databases">
        <title>Draft genome sequence of Aliivibrio sifiae strain NBRC 105001.</title>
        <authorList>
            <person name="Sun Q."/>
            <person name="Mori K."/>
        </authorList>
    </citation>
    <scope>NUCLEOTIDE SEQUENCE</scope>
    <source>
        <strain evidence="2">NBRC 105001</strain>
    </source>
</reference>
<evidence type="ECO:0000313" key="2">
    <source>
        <dbReference type="EMBL" id="GLR77196.1"/>
    </source>
</evidence>
<dbReference type="OrthoDB" id="5180013at2"/>
<evidence type="ECO:0008006" key="6">
    <source>
        <dbReference type="Google" id="ProtNLM"/>
    </source>
</evidence>